<name>A0A194QUJ4_PAPMA</name>
<dbReference type="STRING" id="76193.A0A194QUJ4"/>
<dbReference type="InterPro" id="IPR011682">
    <property type="entry name" value="Glyco_hydro_38_C"/>
</dbReference>
<keyword evidence="9" id="KW-1185">Reference proteome</keyword>
<protein>
    <submittedName>
        <fullName evidence="8">Alpha-mannosidase 2</fullName>
    </submittedName>
</protein>
<evidence type="ECO:0000259" key="7">
    <source>
        <dbReference type="SMART" id="SM00872"/>
    </source>
</evidence>
<evidence type="ECO:0000313" key="9">
    <source>
        <dbReference type="Proteomes" id="UP000053240"/>
    </source>
</evidence>
<dbReference type="GO" id="GO:0006491">
    <property type="term" value="P:N-glycan processing"/>
    <property type="evidence" value="ECO:0007669"/>
    <property type="project" value="TreeGrafter"/>
</dbReference>
<comment type="similarity">
    <text evidence="2">Belongs to the glycosyl hydrolase 38 family.</text>
</comment>
<dbReference type="PANTHER" id="PTHR11607">
    <property type="entry name" value="ALPHA-MANNOSIDASE"/>
    <property type="match status" value="1"/>
</dbReference>
<dbReference type="GO" id="GO:0006013">
    <property type="term" value="P:mannose metabolic process"/>
    <property type="evidence" value="ECO:0007669"/>
    <property type="project" value="InterPro"/>
</dbReference>
<dbReference type="Gene3D" id="2.60.40.1180">
    <property type="entry name" value="Golgi alpha-mannosidase II"/>
    <property type="match status" value="1"/>
</dbReference>
<dbReference type="Gene3D" id="1.20.1270.50">
    <property type="entry name" value="Glycoside hydrolase family 38, central domain"/>
    <property type="match status" value="1"/>
</dbReference>
<dbReference type="InterPro" id="IPR013780">
    <property type="entry name" value="Glyco_hydro_b"/>
</dbReference>
<dbReference type="Gene3D" id="2.70.98.30">
    <property type="entry name" value="Golgi alpha-mannosidase II, domain 4"/>
    <property type="match status" value="1"/>
</dbReference>
<dbReference type="Gene3D" id="3.20.110.10">
    <property type="entry name" value="Glycoside hydrolase 38, N terminal domain"/>
    <property type="match status" value="1"/>
</dbReference>
<accession>A0A194QUJ4</accession>
<dbReference type="InParanoid" id="A0A194QUJ4"/>
<dbReference type="InterPro" id="IPR028995">
    <property type="entry name" value="Glyco_hydro_57/38_cen_sf"/>
</dbReference>
<dbReference type="GO" id="GO:0004559">
    <property type="term" value="F:alpha-mannosidase activity"/>
    <property type="evidence" value="ECO:0007669"/>
    <property type="project" value="InterPro"/>
</dbReference>
<organism evidence="8 9">
    <name type="scientific">Papilio machaon</name>
    <name type="common">Old World swallowtail butterfly</name>
    <dbReference type="NCBI Taxonomy" id="76193"/>
    <lineage>
        <taxon>Eukaryota</taxon>
        <taxon>Metazoa</taxon>
        <taxon>Ecdysozoa</taxon>
        <taxon>Arthropoda</taxon>
        <taxon>Hexapoda</taxon>
        <taxon>Insecta</taxon>
        <taxon>Pterygota</taxon>
        <taxon>Neoptera</taxon>
        <taxon>Endopterygota</taxon>
        <taxon>Lepidoptera</taxon>
        <taxon>Glossata</taxon>
        <taxon>Ditrysia</taxon>
        <taxon>Papilionoidea</taxon>
        <taxon>Papilionidae</taxon>
        <taxon>Papilioninae</taxon>
        <taxon>Papilio</taxon>
    </lineage>
</organism>
<dbReference type="SUPFAM" id="SSF88688">
    <property type="entry name" value="Families 57/38 glycoside transferase middle domain"/>
    <property type="match status" value="1"/>
</dbReference>
<dbReference type="PANTHER" id="PTHR11607:SF70">
    <property type="entry name" value="ALPHA-MANNOSIDASE"/>
    <property type="match status" value="1"/>
</dbReference>
<dbReference type="Proteomes" id="UP000053240">
    <property type="component" value="Unassembled WGS sequence"/>
</dbReference>
<evidence type="ECO:0000256" key="4">
    <source>
        <dbReference type="ARBA" id="ARBA00022801"/>
    </source>
</evidence>
<dbReference type="AlphaFoldDB" id="A0A194QUJ4"/>
<comment type="cofactor">
    <cofactor evidence="1">
        <name>Zn(2+)</name>
        <dbReference type="ChEBI" id="CHEBI:29105"/>
    </cofactor>
</comment>
<evidence type="ECO:0000256" key="2">
    <source>
        <dbReference type="ARBA" id="ARBA00009792"/>
    </source>
</evidence>
<dbReference type="InterPro" id="IPR000602">
    <property type="entry name" value="Glyco_hydro_38_N"/>
</dbReference>
<keyword evidence="3" id="KW-0479">Metal-binding</keyword>
<dbReference type="InterPro" id="IPR011330">
    <property type="entry name" value="Glyco_hydro/deAcase_b/a-brl"/>
</dbReference>
<gene>
    <name evidence="8" type="ORF">RR48_15135</name>
</gene>
<evidence type="ECO:0000256" key="6">
    <source>
        <dbReference type="ARBA" id="ARBA00023295"/>
    </source>
</evidence>
<dbReference type="InterPro" id="IPR027291">
    <property type="entry name" value="Glyco_hydro_38_N_sf"/>
</dbReference>
<keyword evidence="6" id="KW-0326">Glycosidase</keyword>
<dbReference type="InterPro" id="IPR015341">
    <property type="entry name" value="Glyco_hydro_38_cen"/>
</dbReference>
<evidence type="ECO:0000256" key="5">
    <source>
        <dbReference type="ARBA" id="ARBA00022833"/>
    </source>
</evidence>
<keyword evidence="4" id="KW-0378">Hydrolase</keyword>
<evidence type="ECO:0000256" key="3">
    <source>
        <dbReference type="ARBA" id="ARBA00022723"/>
    </source>
</evidence>
<dbReference type="EMBL" id="KQ461108">
    <property type="protein sequence ID" value="KPJ08994.1"/>
    <property type="molecule type" value="Genomic_DNA"/>
</dbReference>
<keyword evidence="5" id="KW-0862">Zinc</keyword>
<dbReference type="InterPro" id="IPR050843">
    <property type="entry name" value="Glycosyl_Hydrlase_38"/>
</dbReference>
<evidence type="ECO:0000256" key="1">
    <source>
        <dbReference type="ARBA" id="ARBA00001947"/>
    </source>
</evidence>
<dbReference type="SUPFAM" id="SSF88713">
    <property type="entry name" value="Glycoside hydrolase/deacetylase"/>
    <property type="match status" value="1"/>
</dbReference>
<evidence type="ECO:0000313" key="8">
    <source>
        <dbReference type="EMBL" id="KPJ08994.1"/>
    </source>
</evidence>
<dbReference type="SMART" id="SM00872">
    <property type="entry name" value="Alpha-mann_mid"/>
    <property type="match status" value="1"/>
</dbReference>
<dbReference type="InterPro" id="IPR037094">
    <property type="entry name" value="Glyco_hydro_38_cen_sf"/>
</dbReference>
<dbReference type="GO" id="GO:0030246">
    <property type="term" value="F:carbohydrate binding"/>
    <property type="evidence" value="ECO:0007669"/>
    <property type="project" value="InterPro"/>
</dbReference>
<dbReference type="GO" id="GO:0046872">
    <property type="term" value="F:metal ion binding"/>
    <property type="evidence" value="ECO:0007669"/>
    <property type="project" value="UniProtKB-KW"/>
</dbReference>
<dbReference type="Pfam" id="PF07748">
    <property type="entry name" value="Glyco_hydro_38C"/>
    <property type="match status" value="1"/>
</dbReference>
<dbReference type="GO" id="GO:0000139">
    <property type="term" value="C:Golgi membrane"/>
    <property type="evidence" value="ECO:0007669"/>
    <property type="project" value="TreeGrafter"/>
</dbReference>
<dbReference type="SUPFAM" id="SSF74650">
    <property type="entry name" value="Galactose mutarotase-like"/>
    <property type="match status" value="1"/>
</dbReference>
<dbReference type="InterPro" id="IPR011013">
    <property type="entry name" value="Gal_mutarotase_sf_dom"/>
</dbReference>
<feature type="domain" description="Glycoside hydrolase family 38 central" evidence="7">
    <location>
        <begin position="292"/>
        <end position="375"/>
    </location>
</feature>
<reference evidence="8 9" key="1">
    <citation type="journal article" date="2015" name="Nat. Commun.">
        <title>Outbred genome sequencing and CRISPR/Cas9 gene editing in butterflies.</title>
        <authorList>
            <person name="Li X."/>
            <person name="Fan D."/>
            <person name="Zhang W."/>
            <person name="Liu G."/>
            <person name="Zhang L."/>
            <person name="Zhao L."/>
            <person name="Fang X."/>
            <person name="Chen L."/>
            <person name="Dong Y."/>
            <person name="Chen Y."/>
            <person name="Ding Y."/>
            <person name="Zhao R."/>
            <person name="Feng M."/>
            <person name="Zhu Y."/>
            <person name="Feng Y."/>
            <person name="Jiang X."/>
            <person name="Zhu D."/>
            <person name="Xiang H."/>
            <person name="Feng X."/>
            <person name="Li S."/>
            <person name="Wang J."/>
            <person name="Zhang G."/>
            <person name="Kronforst M.R."/>
            <person name="Wang W."/>
        </authorList>
    </citation>
    <scope>NUCLEOTIDE SEQUENCE [LARGE SCALE GENOMIC DNA]</scope>
    <source>
        <strain evidence="8">Ya'a_city_454_Pm</strain>
        <tissue evidence="8">Whole body</tissue>
    </source>
</reference>
<proteinExistence type="inferred from homology"/>
<sequence length="942" mass="108663">MFDSRYESLMRNNRWPPLKAFRRLVRGGRLEITTGGWVEPDEATIHLFGLLHQLMEGHQWLKHHLNFVPKTAWLTNSVTHSPTMTYLLSACGMSNLIFTNIHYSWEQYLAEYQYSDFIWVQNWDNDIFSKSDINDILNKIGKERYPKNSILTHYLQFNSAGFKACGPDKDICVSDFNFVKSINNIDSYNVKQKAELLLEQYSKTGTISSHNVIIAPIGGPYHFEQQTEFDFQYNNYQKIADFVNINREIYKATIDFGTPKDYFKTIIEKNRSYPSLKGDFLNFADVSSGTPAYWSGFFTTRPLLKILLRRLESTLRTTEILFSFAVSSNVFRHMNVSDLFNLLMKSRETVARLHDRNVVSGTLTANVLKYVHKKILTTVKDCWYIQETSASLISIKSERNITYLQKYVYRNGEFISAFRTVTPGDQIYVFNSLSHERTEIVEFVTRNPNVRIIDHNKKDVTIQINPIWNYQSENTIKISRQFFTISFVIVIPPMTLELFKIKETYDASSSAATIYCVSCIMDDTPGNGPIFPFNIQPIEIGDIQLENYKHRLIFDEITGLLKTVFEKDTNNKKTVMIDYGAFKSNHINSGMFLFNTNSSKPLHDILSPYRRGVKTKIVLIISGLVTTELTTIFGRLLQSSVKIFNLMNGPFSKIICVETKTDYEASPKNRELEVFLSVQTDIVNGNPPELIIDNNGFQYTPRYINISRRIESNIYPMTSLAYIQDYQNRLTLITDHAQGVTCFQEGQIVIMLDRRVLYNDGRGTGEGLADNGATYHRHVILLENFIRSKTFHSDNRKTTLQLPSLDALHLANALNYHLDIFFIDRSQTEHCYYTFLPLIKTPFPCDIFVINFRLIVYKTSADKLSVNTALITLHRQSFTCEINHFQQHHCNGDYSFSIEKILRNVKAVYQTNLCGTQDGTPISKVNKGSFAPMELSTIRVYF</sequence>
<dbReference type="Pfam" id="PF01074">
    <property type="entry name" value="Glyco_hydro_38N"/>
    <property type="match status" value="1"/>
</dbReference>